<organism evidence="3 4">
    <name type="scientific">Aphanothece hegewaldii CCALA 016</name>
    <dbReference type="NCBI Taxonomy" id="2107694"/>
    <lineage>
        <taxon>Bacteria</taxon>
        <taxon>Bacillati</taxon>
        <taxon>Cyanobacteriota</taxon>
        <taxon>Cyanophyceae</taxon>
        <taxon>Oscillatoriophycideae</taxon>
        <taxon>Chroococcales</taxon>
        <taxon>Aphanothecaceae</taxon>
        <taxon>Aphanothece</taxon>
    </lineage>
</organism>
<dbReference type="SUPFAM" id="SSF50630">
    <property type="entry name" value="Acid proteases"/>
    <property type="match status" value="1"/>
</dbReference>
<reference evidence="3 4" key="2">
    <citation type="submission" date="2018-03" db="EMBL/GenBank/DDBJ databases">
        <authorList>
            <person name="Keele B.F."/>
        </authorList>
    </citation>
    <scope>NUCLEOTIDE SEQUENCE [LARGE SCALE GENOMIC DNA]</scope>
    <source>
        <strain evidence="3 4">CCALA 016</strain>
    </source>
</reference>
<comment type="caution">
    <text evidence="3">The sequence shown here is derived from an EMBL/GenBank/DDBJ whole genome shotgun (WGS) entry which is preliminary data.</text>
</comment>
<dbReference type="CDD" id="cd05483">
    <property type="entry name" value="retropepsin_like_bacteria"/>
    <property type="match status" value="1"/>
</dbReference>
<dbReference type="GO" id="GO:0004190">
    <property type="term" value="F:aspartic-type endopeptidase activity"/>
    <property type="evidence" value="ECO:0007669"/>
    <property type="project" value="InterPro"/>
</dbReference>
<proteinExistence type="predicted"/>
<evidence type="ECO:0000313" key="4">
    <source>
        <dbReference type="Proteomes" id="UP000239001"/>
    </source>
</evidence>
<dbReference type="GO" id="GO:0006508">
    <property type="term" value="P:proteolysis"/>
    <property type="evidence" value="ECO:0007669"/>
    <property type="project" value="UniProtKB-KW"/>
</dbReference>
<keyword evidence="4" id="KW-1185">Reference proteome</keyword>
<dbReference type="InterPro" id="IPR034122">
    <property type="entry name" value="Retropepsin-like_bacterial"/>
</dbReference>
<reference evidence="3 4" key="1">
    <citation type="submission" date="2018-03" db="EMBL/GenBank/DDBJ databases">
        <title>The ancient ancestry and fast evolution of plastids.</title>
        <authorList>
            <person name="Moore K.R."/>
            <person name="Magnabosco C."/>
            <person name="Momper L."/>
            <person name="Gold D.A."/>
            <person name="Bosak T."/>
            <person name="Fournier G.P."/>
        </authorList>
    </citation>
    <scope>NUCLEOTIDE SEQUENCE [LARGE SCALE GENOMIC DNA]</scope>
    <source>
        <strain evidence="3 4">CCALA 016</strain>
    </source>
</reference>
<evidence type="ECO:0000313" key="3">
    <source>
        <dbReference type="EMBL" id="PSF38635.1"/>
    </source>
</evidence>
<dbReference type="Proteomes" id="UP000239001">
    <property type="component" value="Unassembled WGS sequence"/>
</dbReference>
<dbReference type="AlphaFoldDB" id="A0A2T1M1X6"/>
<keyword evidence="1" id="KW-0378">Hydrolase</keyword>
<name>A0A2T1M1X6_9CHRO</name>
<accession>A0A2T1M1X6</accession>
<evidence type="ECO:0000256" key="1">
    <source>
        <dbReference type="ARBA" id="ARBA00022801"/>
    </source>
</evidence>
<protein>
    <submittedName>
        <fullName evidence="3">Aspartyl protease</fullName>
    </submittedName>
</protein>
<dbReference type="InterPro" id="IPR021109">
    <property type="entry name" value="Peptidase_aspartic_dom_sf"/>
</dbReference>
<feature type="domain" description="Peptidase A2" evidence="2">
    <location>
        <begin position="85"/>
        <end position="161"/>
    </location>
</feature>
<dbReference type="EMBL" id="PXOH01000003">
    <property type="protein sequence ID" value="PSF38635.1"/>
    <property type="molecule type" value="Genomic_DNA"/>
</dbReference>
<dbReference type="Pfam" id="PF13975">
    <property type="entry name" value="gag-asp_proteas"/>
    <property type="match status" value="1"/>
</dbReference>
<dbReference type="RefSeq" id="WP_106455557.1">
    <property type="nucleotide sequence ID" value="NZ_PXOH01000003.1"/>
</dbReference>
<keyword evidence="3" id="KW-0645">Protease</keyword>
<evidence type="ECO:0000259" key="2">
    <source>
        <dbReference type="PROSITE" id="PS50175"/>
    </source>
</evidence>
<gene>
    <name evidence="3" type="ORF">C7H19_03770</name>
</gene>
<dbReference type="PROSITE" id="PS50175">
    <property type="entry name" value="ASP_PROT_RETROV"/>
    <property type="match status" value="1"/>
</dbReference>
<dbReference type="InterPro" id="IPR001995">
    <property type="entry name" value="Peptidase_A2_cat"/>
</dbReference>
<sequence>MNKLFGIVFLAVVSFSYPTTQILAQSECFMQGNDGRNIDLSRLCGDGQNNTQTKPRNPNFFSLPIKRRIGGTPTVDVTFNGKHRYEMLFDTGASSTVITADMAEAMGVKKEREIAARTAGGIVTAYLGRITSLESGNLAQKNLVIGISDHMDGLGLLGQDFFGNYDVTIKKDEIVLRPRSASKK</sequence>
<dbReference type="Gene3D" id="2.40.70.10">
    <property type="entry name" value="Acid Proteases"/>
    <property type="match status" value="1"/>
</dbReference>
<dbReference type="OrthoDB" id="513120at2"/>